<feature type="transmembrane region" description="Helical" evidence="8">
    <location>
        <begin position="21"/>
        <end position="39"/>
    </location>
</feature>
<organism evidence="9 10">
    <name type="scientific">Bradyrhizobium iriomotense</name>
    <dbReference type="NCBI Taxonomy" id="441950"/>
    <lineage>
        <taxon>Bacteria</taxon>
        <taxon>Pseudomonadati</taxon>
        <taxon>Pseudomonadota</taxon>
        <taxon>Alphaproteobacteria</taxon>
        <taxon>Hyphomicrobiales</taxon>
        <taxon>Nitrobacteraceae</taxon>
        <taxon>Bradyrhizobium</taxon>
    </lineage>
</organism>
<evidence type="ECO:0000256" key="3">
    <source>
        <dbReference type="ARBA" id="ARBA00022679"/>
    </source>
</evidence>
<keyword evidence="5 8" id="KW-1133">Transmembrane helix</keyword>
<feature type="transmembrane region" description="Helical" evidence="8">
    <location>
        <begin position="350"/>
        <end position="371"/>
    </location>
</feature>
<evidence type="ECO:0000256" key="5">
    <source>
        <dbReference type="ARBA" id="ARBA00022989"/>
    </source>
</evidence>
<feature type="transmembrane region" description="Helical" evidence="8">
    <location>
        <begin position="276"/>
        <end position="297"/>
    </location>
</feature>
<keyword evidence="4 8" id="KW-0812">Transmembrane</keyword>
<feature type="transmembrane region" description="Helical" evidence="8">
    <location>
        <begin position="304"/>
        <end position="321"/>
    </location>
</feature>
<dbReference type="InterPro" id="IPR018584">
    <property type="entry name" value="GT87"/>
</dbReference>
<keyword evidence="10" id="KW-1185">Reference proteome</keyword>
<evidence type="ECO:0008006" key="11">
    <source>
        <dbReference type="Google" id="ProtNLM"/>
    </source>
</evidence>
<keyword evidence="2" id="KW-1003">Cell membrane</keyword>
<sequence>MFAKTLELAQSSEVKRTMYTRLVLGAVTIGVLAKTIWFARIGPLQQRGLVDFDDFHIVAQRVWLGDVHQAYQLDKLLQMQREMSGATNFLPWTYPPQFNVLIAPFALLPVGLAYFLFTAATLAFFLMTLRAIAGRAFALVLVVMFPALAVTLSCGQNGFLTAGLIGLICLNVEKRDASGQVFAGLSLAAMVIKPHLAVAMAVYLLITRRWVTLLTAAIGVLASSVLCTLLFGPQIWPALFDAVRASATYLEHGDYPLFRMISCYAALHTLGVAPAYAFWGQAICTGLALLAIGVAVARKLSPRTALGVAALVSVMISPYAYDYDLPIVGIGLALLIPDLTRAASSAERGILYALVLIAGAYGMLETAGLKVLQGADQTVDHQVIPAVGAFAMVLLLALILRIVLRRCVAGAGPASAAVVAEPASAKASP</sequence>
<evidence type="ECO:0000256" key="7">
    <source>
        <dbReference type="ARBA" id="ARBA00024033"/>
    </source>
</evidence>
<evidence type="ECO:0000256" key="4">
    <source>
        <dbReference type="ARBA" id="ARBA00022692"/>
    </source>
</evidence>
<comment type="subcellular location">
    <subcellularLocation>
        <location evidence="1">Cell membrane</location>
        <topology evidence="1">Multi-pass membrane protein</topology>
    </subcellularLocation>
</comment>
<reference evidence="10" key="1">
    <citation type="journal article" date="2019" name="Int. J. Syst. Evol. Microbiol.">
        <title>The Global Catalogue of Microorganisms (GCM) 10K type strain sequencing project: providing services to taxonomists for standard genome sequencing and annotation.</title>
        <authorList>
            <consortium name="The Broad Institute Genomics Platform"/>
            <consortium name="The Broad Institute Genome Sequencing Center for Infectious Disease"/>
            <person name="Wu L."/>
            <person name="Ma J."/>
        </authorList>
    </citation>
    <scope>NUCLEOTIDE SEQUENCE [LARGE SCALE GENOMIC DNA]</scope>
    <source>
        <strain evidence="10">NBRC 102520</strain>
    </source>
</reference>
<evidence type="ECO:0000256" key="6">
    <source>
        <dbReference type="ARBA" id="ARBA00023136"/>
    </source>
</evidence>
<comment type="caution">
    <text evidence="9">The sequence shown here is derived from an EMBL/GenBank/DDBJ whole genome shotgun (WGS) entry which is preliminary data.</text>
</comment>
<accession>A0ABQ6AY94</accession>
<feature type="transmembrane region" description="Helical" evidence="8">
    <location>
        <begin position="180"/>
        <end position="206"/>
    </location>
</feature>
<name>A0ABQ6AY94_9BRAD</name>
<feature type="transmembrane region" description="Helical" evidence="8">
    <location>
        <begin position="383"/>
        <end position="404"/>
    </location>
</feature>
<dbReference type="Pfam" id="PF09594">
    <property type="entry name" value="GT87"/>
    <property type="match status" value="1"/>
</dbReference>
<dbReference type="EMBL" id="BSOW01000010">
    <property type="protein sequence ID" value="GLR86400.1"/>
    <property type="molecule type" value="Genomic_DNA"/>
</dbReference>
<evidence type="ECO:0000313" key="10">
    <source>
        <dbReference type="Proteomes" id="UP001156905"/>
    </source>
</evidence>
<feature type="transmembrane region" description="Helical" evidence="8">
    <location>
        <begin position="213"/>
        <end position="236"/>
    </location>
</feature>
<feature type="transmembrane region" description="Helical" evidence="8">
    <location>
        <begin position="101"/>
        <end position="126"/>
    </location>
</feature>
<dbReference type="Proteomes" id="UP001156905">
    <property type="component" value="Unassembled WGS sequence"/>
</dbReference>
<dbReference type="RefSeq" id="WP_284266740.1">
    <property type="nucleotide sequence ID" value="NZ_BSOW01000010.1"/>
</dbReference>
<evidence type="ECO:0000256" key="8">
    <source>
        <dbReference type="SAM" id="Phobius"/>
    </source>
</evidence>
<gene>
    <name evidence="9" type="ORF">GCM10007857_31110</name>
</gene>
<comment type="similarity">
    <text evidence="7">Belongs to the glycosyltransferase 87 family.</text>
</comment>
<evidence type="ECO:0000313" key="9">
    <source>
        <dbReference type="EMBL" id="GLR86400.1"/>
    </source>
</evidence>
<feature type="transmembrane region" description="Helical" evidence="8">
    <location>
        <begin position="327"/>
        <end position="343"/>
    </location>
</feature>
<evidence type="ECO:0000256" key="2">
    <source>
        <dbReference type="ARBA" id="ARBA00022475"/>
    </source>
</evidence>
<keyword evidence="6 8" id="KW-0472">Membrane</keyword>
<proteinExistence type="inferred from homology"/>
<protein>
    <recommendedName>
        <fullName evidence="11">DUF2029 domain-containing protein</fullName>
    </recommendedName>
</protein>
<evidence type="ECO:0000256" key="1">
    <source>
        <dbReference type="ARBA" id="ARBA00004651"/>
    </source>
</evidence>
<feature type="transmembrane region" description="Helical" evidence="8">
    <location>
        <begin position="138"/>
        <end position="168"/>
    </location>
</feature>
<keyword evidence="3" id="KW-0808">Transferase</keyword>